<dbReference type="InterPro" id="IPR048994">
    <property type="entry name" value="PH-GRAM_MTMR6-9"/>
</dbReference>
<proteinExistence type="inferred from homology"/>
<feature type="compositionally biased region" description="Polar residues" evidence="4">
    <location>
        <begin position="638"/>
        <end position="648"/>
    </location>
</feature>
<feature type="region of interest" description="Disordered" evidence="4">
    <location>
        <begin position="609"/>
        <end position="655"/>
    </location>
</feature>
<name>A0A9P8Q1F4_WICPI</name>
<reference evidence="6" key="1">
    <citation type="journal article" date="2021" name="Open Biol.">
        <title>Shared evolutionary footprints suggest mitochondrial oxidative damage underlies multiple complex I losses in fungi.</title>
        <authorList>
            <person name="Schikora-Tamarit M.A."/>
            <person name="Marcet-Houben M."/>
            <person name="Nosek J."/>
            <person name="Gabaldon T."/>
        </authorList>
    </citation>
    <scope>NUCLEOTIDE SEQUENCE</scope>
    <source>
        <strain evidence="6">CBS2887</strain>
    </source>
</reference>
<dbReference type="PANTHER" id="PTHR10807">
    <property type="entry name" value="MYOTUBULARIN-RELATED"/>
    <property type="match status" value="1"/>
</dbReference>
<protein>
    <recommendedName>
        <fullName evidence="5">Myotubularin phosphatase domain-containing protein</fullName>
    </recommendedName>
</protein>
<comment type="similarity">
    <text evidence="1">Belongs to the protein-tyrosine phosphatase family. Non-receptor class myotubularin subfamily.</text>
</comment>
<evidence type="ECO:0000313" key="7">
    <source>
        <dbReference type="Proteomes" id="UP000774326"/>
    </source>
</evidence>
<feature type="active site" description="Phosphocysteine intermediate" evidence="2">
    <location>
        <position position="401"/>
    </location>
</feature>
<evidence type="ECO:0000256" key="2">
    <source>
        <dbReference type="PIRSR" id="PIRSR630564-1"/>
    </source>
</evidence>
<evidence type="ECO:0000256" key="4">
    <source>
        <dbReference type="SAM" id="MobiDB-lite"/>
    </source>
</evidence>
<feature type="domain" description="Myotubularin phosphatase" evidence="5">
    <location>
        <begin position="170"/>
        <end position="601"/>
    </location>
</feature>
<dbReference type="Pfam" id="PF06602">
    <property type="entry name" value="Myotub-related"/>
    <property type="match status" value="1"/>
</dbReference>
<evidence type="ECO:0000313" key="6">
    <source>
        <dbReference type="EMBL" id="KAH3681420.1"/>
    </source>
</evidence>
<dbReference type="SUPFAM" id="SSF52799">
    <property type="entry name" value="(Phosphotyrosine protein) phosphatases II"/>
    <property type="match status" value="1"/>
</dbReference>
<dbReference type="EMBL" id="JAEUBG010004425">
    <property type="protein sequence ID" value="KAH3681420.1"/>
    <property type="molecule type" value="Genomic_DNA"/>
</dbReference>
<dbReference type="InterPro" id="IPR029021">
    <property type="entry name" value="Prot-tyrosine_phosphatase-like"/>
</dbReference>
<dbReference type="OrthoDB" id="271628at2759"/>
<dbReference type="InterPro" id="IPR030564">
    <property type="entry name" value="Myotubularin"/>
</dbReference>
<feature type="compositionally biased region" description="Basic and acidic residues" evidence="4">
    <location>
        <begin position="609"/>
        <end position="623"/>
    </location>
</feature>
<dbReference type="GO" id="GO:0046856">
    <property type="term" value="P:phosphatidylinositol dephosphorylation"/>
    <property type="evidence" value="ECO:0007669"/>
    <property type="project" value="TreeGrafter"/>
</dbReference>
<dbReference type="GO" id="GO:0016020">
    <property type="term" value="C:membrane"/>
    <property type="evidence" value="ECO:0007669"/>
    <property type="project" value="TreeGrafter"/>
</dbReference>
<dbReference type="InterPro" id="IPR016130">
    <property type="entry name" value="Tyr_Pase_AS"/>
</dbReference>
<dbReference type="AlphaFoldDB" id="A0A9P8Q1F4"/>
<dbReference type="GO" id="GO:0004438">
    <property type="term" value="F:phosphatidylinositol-3-phosphate phosphatase activity"/>
    <property type="evidence" value="ECO:0007669"/>
    <property type="project" value="TreeGrafter"/>
</dbReference>
<evidence type="ECO:0000256" key="3">
    <source>
        <dbReference type="PIRSR" id="PIRSR630564-2"/>
    </source>
</evidence>
<evidence type="ECO:0000259" key="5">
    <source>
        <dbReference type="PROSITE" id="PS51339"/>
    </source>
</evidence>
<sequence>MEHIKVSKVDNVILHKRGFVIHGSLHLTTHHLIFTVNNPKPKELREIWISYPIISSVQRLSGSAYLTLLDTLSIPAEENTSNMQQDEMEKKLLRHLPKLYDPQGKQLNLFKMTSIKLNCKDFNYMSLDFINKQDSLDVYQSIMKLTCLQDINQLYAFIYQPNHIEAQFQTWGMYNTVREFERQGLSFKETPVAAAAAGNNKPSATNWRVTNLNSKYKLCETYPRVLIVPKTISDNVVTHASKYRSKQRIPALSYYYQANGCTITRCSQPLLGIQKSRSVQDEKLIDEIFKASDFPTNKNLIIDARPTTNAMAQTALGAGSENMDNYPRCEKVYLGIDNIHVMRDCLEKLTCVLQNSNQDLPLDKLQLDRSNWLKNVSLLMSCAEKLIKSLVLNNSNLLIHCSDGWDRTAQVSSLVQLCIDPYYRTMEGFMILIEKEWLSFGHRFNERSGHLNSESQFSDEVPVDSSSNLININYSSLVKFGNHFKKRKHLKFTSPIFHQFLETVYQLLLQNPQRFQFNERFLRRLLYHLYSCQYGTFLFDNEHQRFTEQVHLKSRSVWDYFLSRKFEFLSTEYDLDDLGRTKAGDFISPDDKRVKWWWQLYGKSDEEMNGTRKEGEVKKHDTNGDVVHAGDGVEMNETKQTGNQSEQPPSKVLSHPQIKNQLFGLSSMSRDSQINLSYEQPTSEEEEQVSSIQIIDTTDILKGLNKEPAQANTTATHEGFADGLLEKVKESKSIADITKGFQTMDVE</sequence>
<feature type="binding site" evidence="3">
    <location>
        <begin position="338"/>
        <end position="339"/>
    </location>
    <ligand>
        <name>substrate</name>
    </ligand>
</feature>
<dbReference type="Proteomes" id="UP000774326">
    <property type="component" value="Unassembled WGS sequence"/>
</dbReference>
<keyword evidence="7" id="KW-1185">Reference proteome</keyword>
<evidence type="ECO:0000256" key="1">
    <source>
        <dbReference type="ARBA" id="ARBA00007471"/>
    </source>
</evidence>
<dbReference type="InterPro" id="IPR010569">
    <property type="entry name" value="Myotubularin-like_Pase_dom"/>
</dbReference>
<organism evidence="6 7">
    <name type="scientific">Wickerhamomyces pijperi</name>
    <name type="common">Yeast</name>
    <name type="synonym">Pichia pijperi</name>
    <dbReference type="NCBI Taxonomy" id="599730"/>
    <lineage>
        <taxon>Eukaryota</taxon>
        <taxon>Fungi</taxon>
        <taxon>Dikarya</taxon>
        <taxon>Ascomycota</taxon>
        <taxon>Saccharomycotina</taxon>
        <taxon>Saccharomycetes</taxon>
        <taxon>Phaffomycetales</taxon>
        <taxon>Wickerhamomycetaceae</taxon>
        <taxon>Wickerhamomyces</taxon>
    </lineage>
</organism>
<dbReference type="Pfam" id="PF21098">
    <property type="entry name" value="PH-GRAM_MTMR6-like"/>
    <property type="match status" value="1"/>
</dbReference>
<dbReference type="PROSITE" id="PS51339">
    <property type="entry name" value="PPASE_MYOTUBULARIN"/>
    <property type="match status" value="1"/>
</dbReference>
<reference evidence="6" key="2">
    <citation type="submission" date="2021-01" db="EMBL/GenBank/DDBJ databases">
        <authorList>
            <person name="Schikora-Tamarit M.A."/>
        </authorList>
    </citation>
    <scope>NUCLEOTIDE SEQUENCE</scope>
    <source>
        <strain evidence="6">CBS2887</strain>
    </source>
</reference>
<feature type="binding site" evidence="3">
    <location>
        <begin position="401"/>
        <end position="407"/>
    </location>
    <ligand>
        <name>substrate</name>
    </ligand>
</feature>
<dbReference type="InterPro" id="IPR011993">
    <property type="entry name" value="PH-like_dom_sf"/>
</dbReference>
<accession>A0A9P8Q1F4</accession>
<dbReference type="PANTHER" id="PTHR10807:SF128">
    <property type="entry name" value="PHOSPHATIDYLINOSITOL-3,5-BISPHOSPHATE 3-PHOSPHATASE"/>
    <property type="match status" value="1"/>
</dbReference>
<dbReference type="GO" id="GO:0005737">
    <property type="term" value="C:cytoplasm"/>
    <property type="evidence" value="ECO:0007669"/>
    <property type="project" value="TreeGrafter"/>
</dbReference>
<gene>
    <name evidence="6" type="ORF">WICPIJ_007618</name>
</gene>
<comment type="caution">
    <text evidence="6">The sequence shown here is derived from an EMBL/GenBank/DDBJ whole genome shotgun (WGS) entry which is preliminary data.</text>
</comment>
<dbReference type="PROSITE" id="PS00383">
    <property type="entry name" value="TYR_PHOSPHATASE_1"/>
    <property type="match status" value="1"/>
</dbReference>
<dbReference type="SUPFAM" id="SSF50729">
    <property type="entry name" value="PH domain-like"/>
    <property type="match status" value="1"/>
</dbReference>
<dbReference type="Gene3D" id="2.30.29.30">
    <property type="entry name" value="Pleckstrin-homology domain (PH domain)/Phosphotyrosine-binding domain (PTB)"/>
    <property type="match status" value="1"/>
</dbReference>